<dbReference type="EMBL" id="CAJVPS010028523">
    <property type="protein sequence ID" value="CAG8726592.1"/>
    <property type="molecule type" value="Genomic_DNA"/>
</dbReference>
<evidence type="ECO:0000313" key="2">
    <source>
        <dbReference type="EMBL" id="CAG8726592.1"/>
    </source>
</evidence>
<name>A0A9N9NEU8_9GLOM</name>
<feature type="transmembrane region" description="Helical" evidence="1">
    <location>
        <begin position="12"/>
        <end position="34"/>
    </location>
</feature>
<gene>
    <name evidence="2" type="ORF">ALEPTO_LOCUS12464</name>
</gene>
<accession>A0A9N9NEU8</accession>
<dbReference type="Proteomes" id="UP000789508">
    <property type="component" value="Unassembled WGS sequence"/>
</dbReference>
<evidence type="ECO:0000256" key="1">
    <source>
        <dbReference type="SAM" id="Phobius"/>
    </source>
</evidence>
<keyword evidence="1" id="KW-0812">Transmembrane</keyword>
<evidence type="ECO:0000313" key="3">
    <source>
        <dbReference type="Proteomes" id="UP000789508"/>
    </source>
</evidence>
<feature type="transmembrane region" description="Helical" evidence="1">
    <location>
        <begin position="54"/>
        <end position="72"/>
    </location>
</feature>
<dbReference type="AlphaFoldDB" id="A0A9N9NEU8"/>
<feature type="non-terminal residue" evidence="2">
    <location>
        <position position="86"/>
    </location>
</feature>
<keyword evidence="1" id="KW-1133">Transmembrane helix</keyword>
<keyword evidence="1" id="KW-0472">Membrane</keyword>
<keyword evidence="3" id="KW-1185">Reference proteome</keyword>
<proteinExistence type="predicted"/>
<comment type="caution">
    <text evidence="2">The sequence shown here is derived from an EMBL/GenBank/DDBJ whole genome shotgun (WGS) entry which is preliminary data.</text>
</comment>
<protein>
    <submittedName>
        <fullName evidence="2">12461_t:CDS:1</fullName>
    </submittedName>
</protein>
<reference evidence="2" key="1">
    <citation type="submission" date="2021-06" db="EMBL/GenBank/DDBJ databases">
        <authorList>
            <person name="Kallberg Y."/>
            <person name="Tangrot J."/>
            <person name="Rosling A."/>
        </authorList>
    </citation>
    <scope>NUCLEOTIDE SEQUENCE</scope>
    <source>
        <strain evidence="2">FL130A</strain>
    </source>
</reference>
<sequence length="86" mass="9599">MAKLSNVGKYTLASIIIYTIVATVLECLVIYFHVSFVSNFTLDEKGKGISDADLIYHAIFLFSLIFQILLVADALHHRNTIQIVAL</sequence>
<organism evidence="2 3">
    <name type="scientific">Ambispora leptoticha</name>
    <dbReference type="NCBI Taxonomy" id="144679"/>
    <lineage>
        <taxon>Eukaryota</taxon>
        <taxon>Fungi</taxon>
        <taxon>Fungi incertae sedis</taxon>
        <taxon>Mucoromycota</taxon>
        <taxon>Glomeromycotina</taxon>
        <taxon>Glomeromycetes</taxon>
        <taxon>Archaeosporales</taxon>
        <taxon>Ambisporaceae</taxon>
        <taxon>Ambispora</taxon>
    </lineage>
</organism>